<evidence type="ECO:0000313" key="2">
    <source>
        <dbReference type="EMBL" id="GBL75113.1"/>
    </source>
</evidence>
<feature type="region of interest" description="Disordered" evidence="1">
    <location>
        <begin position="99"/>
        <end position="119"/>
    </location>
</feature>
<keyword evidence="3" id="KW-1185">Reference proteome</keyword>
<accession>A0A4Y2A5V8</accession>
<evidence type="ECO:0000313" key="3">
    <source>
        <dbReference type="Proteomes" id="UP000499080"/>
    </source>
</evidence>
<sequence>MDSTIPPRVGREWRPIRWVVHLGPRCISRRYSSHLVGLLKGMKRKGHSLGLGVKGGQRSWSNISSLSGTENGKNLPQTISQICEVPTASQDLSGFKLVKEKKKPKKSSQAQSANNNKVKHNIASKIWKTSPSKALFNSIKAHHKDNTNNATFAKITNTPSDSSQGYSSDTDSDMGVNSALRSQNIRGTGQDRNLKSPGSLNRLNVDCLKRISLPNLKKSSRHNSVALGLSDRGIVHKDLPSIFGGLL</sequence>
<name>A0A4Y2A5V8_ARAVE</name>
<proteinExistence type="predicted"/>
<dbReference type="Proteomes" id="UP000499080">
    <property type="component" value="Unassembled WGS sequence"/>
</dbReference>
<comment type="caution">
    <text evidence="2">The sequence shown here is derived from an EMBL/GenBank/DDBJ whole genome shotgun (WGS) entry which is preliminary data.</text>
</comment>
<dbReference type="AlphaFoldDB" id="A0A4Y2A5V8"/>
<evidence type="ECO:0000256" key="1">
    <source>
        <dbReference type="SAM" id="MobiDB-lite"/>
    </source>
</evidence>
<dbReference type="EMBL" id="BGPR01000007">
    <property type="protein sequence ID" value="GBL75113.1"/>
    <property type="molecule type" value="Genomic_DNA"/>
</dbReference>
<reference evidence="2 3" key="1">
    <citation type="journal article" date="2019" name="Sci. Rep.">
        <title>Orb-weaving spider Araneus ventricosus genome elucidates the spidroin gene catalogue.</title>
        <authorList>
            <person name="Kono N."/>
            <person name="Nakamura H."/>
            <person name="Ohtoshi R."/>
            <person name="Moran D.A.P."/>
            <person name="Shinohara A."/>
            <person name="Yoshida Y."/>
            <person name="Fujiwara M."/>
            <person name="Mori M."/>
            <person name="Tomita M."/>
            <person name="Arakawa K."/>
        </authorList>
    </citation>
    <scope>NUCLEOTIDE SEQUENCE [LARGE SCALE GENOMIC DNA]</scope>
</reference>
<feature type="compositionally biased region" description="Polar residues" evidence="1">
    <location>
        <begin position="151"/>
        <end position="169"/>
    </location>
</feature>
<feature type="compositionally biased region" description="Polar residues" evidence="1">
    <location>
        <begin position="107"/>
        <end position="116"/>
    </location>
</feature>
<organism evidence="2 3">
    <name type="scientific">Araneus ventricosus</name>
    <name type="common">Orbweaver spider</name>
    <name type="synonym">Epeira ventricosa</name>
    <dbReference type="NCBI Taxonomy" id="182803"/>
    <lineage>
        <taxon>Eukaryota</taxon>
        <taxon>Metazoa</taxon>
        <taxon>Ecdysozoa</taxon>
        <taxon>Arthropoda</taxon>
        <taxon>Chelicerata</taxon>
        <taxon>Arachnida</taxon>
        <taxon>Araneae</taxon>
        <taxon>Araneomorphae</taxon>
        <taxon>Entelegynae</taxon>
        <taxon>Araneoidea</taxon>
        <taxon>Araneidae</taxon>
        <taxon>Araneus</taxon>
    </lineage>
</organism>
<gene>
    <name evidence="2" type="ORF">AVEN_194372_1</name>
</gene>
<feature type="region of interest" description="Disordered" evidence="1">
    <location>
        <begin position="151"/>
        <end position="176"/>
    </location>
</feature>
<protein>
    <submittedName>
        <fullName evidence="2">Uncharacterized protein</fullName>
    </submittedName>
</protein>